<evidence type="ECO:0000259" key="3">
    <source>
        <dbReference type="PROSITE" id="PS50977"/>
    </source>
</evidence>
<keyword evidence="1 2" id="KW-0238">DNA-binding</keyword>
<dbReference type="OrthoDB" id="9810250at2"/>
<organism evidence="4 5">
    <name type="scientific">Companilactobacillus mindensis DSM 14500</name>
    <dbReference type="NCBI Taxonomy" id="1423770"/>
    <lineage>
        <taxon>Bacteria</taxon>
        <taxon>Bacillati</taxon>
        <taxon>Bacillota</taxon>
        <taxon>Bacilli</taxon>
        <taxon>Lactobacillales</taxon>
        <taxon>Lactobacillaceae</taxon>
        <taxon>Companilactobacillus</taxon>
    </lineage>
</organism>
<dbReference type="PANTHER" id="PTHR43479">
    <property type="entry name" value="ACREF/ENVCD OPERON REPRESSOR-RELATED"/>
    <property type="match status" value="1"/>
</dbReference>
<dbReference type="PATRIC" id="fig|1423770.3.peg.1910"/>
<protein>
    <recommendedName>
        <fullName evidence="3">HTH tetR-type domain-containing protein</fullName>
    </recommendedName>
</protein>
<dbReference type="PROSITE" id="PS50977">
    <property type="entry name" value="HTH_TETR_2"/>
    <property type="match status" value="1"/>
</dbReference>
<dbReference type="EMBL" id="AZEZ01000004">
    <property type="protein sequence ID" value="KRL45859.1"/>
    <property type="molecule type" value="Genomic_DNA"/>
</dbReference>
<dbReference type="Pfam" id="PF00440">
    <property type="entry name" value="TetR_N"/>
    <property type="match status" value="1"/>
</dbReference>
<dbReference type="PANTHER" id="PTHR43479:SF7">
    <property type="entry name" value="TETR-FAMILY TRANSCRIPTIONAL REGULATOR"/>
    <property type="match status" value="1"/>
</dbReference>
<feature type="DNA-binding region" description="H-T-H motif" evidence="2">
    <location>
        <begin position="31"/>
        <end position="50"/>
    </location>
</feature>
<name>A0A0R1QXA5_9LACO</name>
<evidence type="ECO:0000313" key="5">
    <source>
        <dbReference type="Proteomes" id="UP000050872"/>
    </source>
</evidence>
<comment type="caution">
    <text evidence="4">The sequence shown here is derived from an EMBL/GenBank/DDBJ whole genome shotgun (WGS) entry which is preliminary data.</text>
</comment>
<keyword evidence="5" id="KW-1185">Reference proteome</keyword>
<gene>
    <name evidence="4" type="ORF">FD29_GL001860</name>
</gene>
<dbReference type="STRING" id="1423770.FD29_GL001860"/>
<dbReference type="Gene3D" id="1.10.357.10">
    <property type="entry name" value="Tetracycline Repressor, domain 2"/>
    <property type="match status" value="1"/>
</dbReference>
<dbReference type="SUPFAM" id="SSF46689">
    <property type="entry name" value="Homeodomain-like"/>
    <property type="match status" value="1"/>
</dbReference>
<accession>A0A0R1QXA5</accession>
<dbReference type="Proteomes" id="UP000050872">
    <property type="component" value="Unassembled WGS sequence"/>
</dbReference>
<dbReference type="RefSeq" id="WP_057887093.1">
    <property type="nucleotide sequence ID" value="NZ_AZEZ01000004.1"/>
</dbReference>
<reference evidence="4 5" key="1">
    <citation type="journal article" date="2015" name="Genome Announc.">
        <title>Expanding the biotechnology potential of lactobacilli through comparative genomics of 213 strains and associated genera.</title>
        <authorList>
            <person name="Sun Z."/>
            <person name="Harris H.M."/>
            <person name="McCann A."/>
            <person name="Guo C."/>
            <person name="Argimon S."/>
            <person name="Zhang W."/>
            <person name="Yang X."/>
            <person name="Jeffery I.B."/>
            <person name="Cooney J.C."/>
            <person name="Kagawa T.F."/>
            <person name="Liu W."/>
            <person name="Song Y."/>
            <person name="Salvetti E."/>
            <person name="Wrobel A."/>
            <person name="Rasinkangas P."/>
            <person name="Parkhill J."/>
            <person name="Rea M.C."/>
            <person name="O'Sullivan O."/>
            <person name="Ritari J."/>
            <person name="Douillard F.P."/>
            <person name="Paul Ross R."/>
            <person name="Yang R."/>
            <person name="Briner A.E."/>
            <person name="Felis G.E."/>
            <person name="de Vos W.M."/>
            <person name="Barrangou R."/>
            <person name="Klaenhammer T.R."/>
            <person name="Caufield P.W."/>
            <person name="Cui Y."/>
            <person name="Zhang H."/>
            <person name="O'Toole P.W."/>
        </authorList>
    </citation>
    <scope>NUCLEOTIDE SEQUENCE [LARGE SCALE GENOMIC DNA]</scope>
    <source>
        <strain evidence="4 5">DSM 14500</strain>
    </source>
</reference>
<proteinExistence type="predicted"/>
<dbReference type="InterPro" id="IPR009057">
    <property type="entry name" value="Homeodomain-like_sf"/>
</dbReference>
<dbReference type="InterPro" id="IPR050624">
    <property type="entry name" value="HTH-type_Tx_Regulator"/>
</dbReference>
<dbReference type="AlphaFoldDB" id="A0A0R1QXA5"/>
<sequence length="183" mass="21144">MSYTRKTNQTKNLIRQAMIDLMETNSFESMTVDQIAEKSMITRSTFYRYYDDKYELVSEIEDETLKYIESIRDSKQISGDLFSFDQIKYSMDSVKKYAPTIRILLSENGDIGFVAKIQRSVSYIFFGHEKINRTPKNKVIEELMVAIVVKSFQTLPSSDVSIDEKAQILSDILNKGIINTLTN</sequence>
<dbReference type="InterPro" id="IPR001647">
    <property type="entry name" value="HTH_TetR"/>
</dbReference>
<feature type="domain" description="HTH tetR-type" evidence="3">
    <location>
        <begin position="8"/>
        <end position="68"/>
    </location>
</feature>
<dbReference type="GO" id="GO:0003677">
    <property type="term" value="F:DNA binding"/>
    <property type="evidence" value="ECO:0007669"/>
    <property type="project" value="UniProtKB-UniRule"/>
</dbReference>
<evidence type="ECO:0000256" key="2">
    <source>
        <dbReference type="PROSITE-ProRule" id="PRU00335"/>
    </source>
</evidence>
<evidence type="ECO:0000313" key="4">
    <source>
        <dbReference type="EMBL" id="KRL45859.1"/>
    </source>
</evidence>
<evidence type="ECO:0000256" key="1">
    <source>
        <dbReference type="ARBA" id="ARBA00023125"/>
    </source>
</evidence>